<dbReference type="PROSITE" id="PS51450">
    <property type="entry name" value="LRR"/>
    <property type="match status" value="1"/>
</dbReference>
<dbReference type="InterPro" id="IPR046956">
    <property type="entry name" value="RLP23-like"/>
</dbReference>
<dbReference type="GO" id="GO:0016020">
    <property type="term" value="C:membrane"/>
    <property type="evidence" value="ECO:0007669"/>
    <property type="project" value="UniProtKB-SubCell"/>
</dbReference>
<evidence type="ECO:0000256" key="1">
    <source>
        <dbReference type="ARBA" id="ARBA00004479"/>
    </source>
</evidence>
<comment type="caution">
    <text evidence="10">The sequence shown here is derived from an EMBL/GenBank/DDBJ whole genome shotgun (WGS) entry which is preliminary data.</text>
</comment>
<comment type="similarity">
    <text evidence="2">Belongs to the RLP family.</text>
</comment>
<keyword evidence="6" id="KW-0677">Repeat</keyword>
<dbReference type="Proteomes" id="UP001605036">
    <property type="component" value="Unassembled WGS sequence"/>
</dbReference>
<sequence length="358" mass="38635">MELKNLKVLSLANNFLSGGLVLDFGDYANCSLQSMLIAGNNFSGIFPGSIQLCQELKVLDVSRNGLSGRLPLSASNVPQLIVLQASSNKFEGEIPLWVWQLEQLLILDLSDNNFHGGMPLRFEGLLALRGEGATNFSTLYIVEDEMYGPPVEFNTELSYKRAQHGHRVEFNIELSYKGAQQTFKYILHTFGFISLSGNSLSGIIPPGIGNLTRLKSLNVSRNELTGVIPTTLGQMKELETLDLSNNYLIGSIPQVLLSMNSLELLNLSRNNLSGPIPSGSSGVQMNTLLTDAALFPGNEGLCGQPSNKSCIVAVGPSVTPASSDSSPSFLSEWISLPAFSVGFGLGKSLSRYLAIHFS</sequence>
<evidence type="ECO:0000256" key="3">
    <source>
        <dbReference type="ARBA" id="ARBA00022614"/>
    </source>
</evidence>
<accession>A0ABD1Z2Q9</accession>
<gene>
    <name evidence="10" type="ORF">R1flu_009582</name>
</gene>
<evidence type="ECO:0000256" key="4">
    <source>
        <dbReference type="ARBA" id="ARBA00022692"/>
    </source>
</evidence>
<evidence type="ECO:0000256" key="9">
    <source>
        <dbReference type="ARBA" id="ARBA00023180"/>
    </source>
</evidence>
<keyword evidence="8" id="KW-0472">Membrane</keyword>
<dbReference type="FunFam" id="3.80.10.10:FF:000041">
    <property type="entry name" value="LRR receptor-like serine/threonine-protein kinase ERECTA"/>
    <property type="match status" value="1"/>
</dbReference>
<organism evidence="10 11">
    <name type="scientific">Riccia fluitans</name>
    <dbReference type="NCBI Taxonomy" id="41844"/>
    <lineage>
        <taxon>Eukaryota</taxon>
        <taxon>Viridiplantae</taxon>
        <taxon>Streptophyta</taxon>
        <taxon>Embryophyta</taxon>
        <taxon>Marchantiophyta</taxon>
        <taxon>Marchantiopsida</taxon>
        <taxon>Marchantiidae</taxon>
        <taxon>Marchantiales</taxon>
        <taxon>Ricciaceae</taxon>
        <taxon>Riccia</taxon>
    </lineage>
</organism>
<dbReference type="PRINTS" id="PR00019">
    <property type="entry name" value="LEURICHRPT"/>
</dbReference>
<dbReference type="InterPro" id="IPR032675">
    <property type="entry name" value="LRR_dom_sf"/>
</dbReference>
<keyword evidence="3" id="KW-0433">Leucine-rich repeat</keyword>
<evidence type="ECO:0000256" key="5">
    <source>
        <dbReference type="ARBA" id="ARBA00022729"/>
    </source>
</evidence>
<reference evidence="10 11" key="1">
    <citation type="submission" date="2024-09" db="EMBL/GenBank/DDBJ databases">
        <title>Chromosome-scale assembly of Riccia fluitans.</title>
        <authorList>
            <person name="Paukszto L."/>
            <person name="Sawicki J."/>
            <person name="Karawczyk K."/>
            <person name="Piernik-Szablinska J."/>
            <person name="Szczecinska M."/>
            <person name="Mazdziarz M."/>
        </authorList>
    </citation>
    <scope>NUCLEOTIDE SEQUENCE [LARGE SCALE GENOMIC DNA]</scope>
    <source>
        <strain evidence="10">Rf_01</strain>
        <tissue evidence="10">Aerial parts of the thallus</tissue>
    </source>
</reference>
<dbReference type="InterPro" id="IPR001611">
    <property type="entry name" value="Leu-rich_rpt"/>
</dbReference>
<keyword evidence="4" id="KW-0812">Transmembrane</keyword>
<keyword evidence="9" id="KW-0325">Glycoprotein</keyword>
<name>A0ABD1Z2Q9_9MARC</name>
<dbReference type="Pfam" id="PF00560">
    <property type="entry name" value="LRR_1"/>
    <property type="match status" value="4"/>
</dbReference>
<evidence type="ECO:0000313" key="10">
    <source>
        <dbReference type="EMBL" id="KAL2641995.1"/>
    </source>
</evidence>
<dbReference type="Pfam" id="PF13855">
    <property type="entry name" value="LRR_8"/>
    <property type="match status" value="1"/>
</dbReference>
<evidence type="ECO:0000256" key="2">
    <source>
        <dbReference type="ARBA" id="ARBA00009592"/>
    </source>
</evidence>
<keyword evidence="11" id="KW-1185">Reference proteome</keyword>
<dbReference type="FunFam" id="3.80.10.10:FF:000111">
    <property type="entry name" value="LRR receptor-like serine/threonine-protein kinase ERECTA"/>
    <property type="match status" value="1"/>
</dbReference>
<protein>
    <submittedName>
        <fullName evidence="10">Uncharacterized protein</fullName>
    </submittedName>
</protein>
<dbReference type="SUPFAM" id="SSF52047">
    <property type="entry name" value="RNI-like"/>
    <property type="match status" value="1"/>
</dbReference>
<evidence type="ECO:0000256" key="6">
    <source>
        <dbReference type="ARBA" id="ARBA00022737"/>
    </source>
</evidence>
<dbReference type="AlphaFoldDB" id="A0ABD1Z2Q9"/>
<comment type="subcellular location">
    <subcellularLocation>
        <location evidence="1">Membrane</location>
        <topology evidence="1">Single-pass type I membrane protein</topology>
    </subcellularLocation>
</comment>
<evidence type="ECO:0000313" key="11">
    <source>
        <dbReference type="Proteomes" id="UP001605036"/>
    </source>
</evidence>
<keyword evidence="7" id="KW-1133">Transmembrane helix</keyword>
<dbReference type="PANTHER" id="PTHR48063">
    <property type="entry name" value="LRR RECEPTOR-LIKE KINASE"/>
    <property type="match status" value="1"/>
</dbReference>
<dbReference type="EMBL" id="JBHFFA010000002">
    <property type="protein sequence ID" value="KAL2641995.1"/>
    <property type="molecule type" value="Genomic_DNA"/>
</dbReference>
<evidence type="ECO:0000256" key="7">
    <source>
        <dbReference type="ARBA" id="ARBA00022989"/>
    </source>
</evidence>
<evidence type="ECO:0000256" key="8">
    <source>
        <dbReference type="ARBA" id="ARBA00023136"/>
    </source>
</evidence>
<proteinExistence type="inferred from homology"/>
<dbReference type="Gene3D" id="3.80.10.10">
    <property type="entry name" value="Ribonuclease Inhibitor"/>
    <property type="match status" value="1"/>
</dbReference>
<keyword evidence="5" id="KW-0732">Signal</keyword>